<protein>
    <submittedName>
        <fullName evidence="2">Uncharacterized protein</fullName>
    </submittedName>
</protein>
<feature type="compositionally biased region" description="Basic and acidic residues" evidence="1">
    <location>
        <begin position="509"/>
        <end position="526"/>
    </location>
</feature>
<organism evidence="2">
    <name type="scientific">Virus NIOZ-UU157</name>
    <dbReference type="NCBI Taxonomy" id="2763269"/>
    <lineage>
        <taxon>Viruses</taxon>
    </lineage>
</organism>
<reference evidence="2" key="1">
    <citation type="submission" date="2020-08" db="EMBL/GenBank/DDBJ databases">
        <title>Bridging the membrane lipid divide: bacteria of the FCB group superphylum have the potential to synthesize archaeal ether lipids.</title>
        <authorList>
            <person name="Villanueva L."/>
            <person name="von Meijenfeldt F.A.B."/>
            <person name="Westbye A.B."/>
            <person name="Yadav S."/>
            <person name="Hopmans E.C."/>
            <person name="Dutilh B.E."/>
            <person name="Sinninghe Damste J.S."/>
        </authorList>
    </citation>
    <scope>NUCLEOTIDE SEQUENCE</scope>
    <source>
        <strain evidence="2">NIOZ-UU157</strain>
    </source>
</reference>
<name>A0A7S9SU19_9VIRU</name>
<dbReference type="EMBL" id="MW030568">
    <property type="protein sequence ID" value="QPI16504.1"/>
    <property type="molecule type" value="Genomic_DNA"/>
</dbReference>
<feature type="region of interest" description="Disordered" evidence="1">
    <location>
        <begin position="504"/>
        <end position="528"/>
    </location>
</feature>
<evidence type="ECO:0000313" key="2">
    <source>
        <dbReference type="EMBL" id="QPI16504.1"/>
    </source>
</evidence>
<sequence length="670" mass="73932">MNLEDDDPYAYTKQPGLISLPPKSIEQIPVDVDEPELMLSDPTNLYADNIEKELRKSQGPPDFTDPQTVINYNDQMSLDEANQRYANNLNGLVPRARPVGPREDGRGLQLQRNGGDLPKAQNGLNEFCTNAPIINSGGKVFAQCRNRDYDSEHDFELGAAMSVGKLNDEFTSSFKGTAGYTFNPSGGTGGFKGYLGANYGKRATALGDNNVNMDNVSSGVLSGGYTGEIGGNSYNWQTPTQYEFGAYADKDLIGDNGTTFGGYGRLGLANAKIGYNANTGPQFSIGLGLPIKKQGGSKTCSTCNSGELEKAQFGKDKSGYNPLTNQYNPINFNTNIQHSPISMDMFEGQSTPPEKTEPFFNSQENMYAMNQSVNRSMDSWDAFSSDMNKRMQNPSLQMNQIDTNPLNVTDFSNPELDNQMQMNQDRMAFKTASADGRTIGNTIIPTKKETRQNQKEFSNQLDQTVKDGPFGDGYKGTKKNLRRFDRSNELGFDGDLVKMDEYDQNETEEGIKRSLREDQLNKDNKDANPSFGDKLWNIKNRALDSNVGQTYQKASAAAVNIAKPLTSVLRKRREKDQYDTQMNNAYLSDNMFASRDADLSGSKGDYDVNSGIFRAEDKITTRQGKYGAEISNYLTFAKNGGSFFNDGGEAEIDANMYKELIAAGAELEIL</sequence>
<accession>A0A7S9SU19</accession>
<proteinExistence type="predicted"/>
<gene>
    <name evidence="2" type="ORF">NIOZUU157_00403</name>
</gene>
<evidence type="ECO:0000256" key="1">
    <source>
        <dbReference type="SAM" id="MobiDB-lite"/>
    </source>
</evidence>